<name>A0A8T0CU61_CORYI</name>
<dbReference type="PANTHER" id="PTHR31672:SF13">
    <property type="entry name" value="F-BOX PROTEIN CPR30-LIKE"/>
    <property type="match status" value="1"/>
</dbReference>
<organism evidence="2 3">
    <name type="scientific">Corymbia citriodora subsp. variegata</name>
    <dbReference type="NCBI Taxonomy" id="360336"/>
    <lineage>
        <taxon>Eukaryota</taxon>
        <taxon>Viridiplantae</taxon>
        <taxon>Streptophyta</taxon>
        <taxon>Embryophyta</taxon>
        <taxon>Tracheophyta</taxon>
        <taxon>Spermatophyta</taxon>
        <taxon>Magnoliopsida</taxon>
        <taxon>eudicotyledons</taxon>
        <taxon>Gunneridae</taxon>
        <taxon>Pentapetalae</taxon>
        <taxon>rosids</taxon>
        <taxon>malvids</taxon>
        <taxon>Myrtales</taxon>
        <taxon>Myrtaceae</taxon>
        <taxon>Myrtoideae</taxon>
        <taxon>Eucalypteae</taxon>
        <taxon>Corymbia</taxon>
    </lineage>
</organism>
<dbReference type="SUPFAM" id="SSF50965">
    <property type="entry name" value="Galactose oxidase, central domain"/>
    <property type="match status" value="1"/>
</dbReference>
<feature type="domain" description="F-box protein At3g26010-like beta-propeller" evidence="1">
    <location>
        <begin position="87"/>
        <end position="305"/>
    </location>
</feature>
<evidence type="ECO:0000313" key="3">
    <source>
        <dbReference type="Proteomes" id="UP000806378"/>
    </source>
</evidence>
<dbReference type="NCBIfam" id="TIGR01640">
    <property type="entry name" value="F_box_assoc_1"/>
    <property type="match status" value="1"/>
</dbReference>
<dbReference type="InterPro" id="IPR056592">
    <property type="entry name" value="Beta-prop_At3g26010-like"/>
</dbReference>
<proteinExistence type="predicted"/>
<evidence type="ECO:0000313" key="2">
    <source>
        <dbReference type="EMBL" id="KAF7849689.1"/>
    </source>
</evidence>
<dbReference type="Proteomes" id="UP000806378">
    <property type="component" value="Unassembled WGS sequence"/>
</dbReference>
<dbReference type="OrthoDB" id="1916346at2759"/>
<comment type="caution">
    <text evidence="2">The sequence shown here is derived from an EMBL/GenBank/DDBJ whole genome shotgun (WGS) entry which is preliminary data.</text>
</comment>
<dbReference type="Pfam" id="PF24750">
    <property type="entry name" value="b-prop_At3g26010-like"/>
    <property type="match status" value="1"/>
</dbReference>
<evidence type="ECO:0000259" key="1">
    <source>
        <dbReference type="Pfam" id="PF24750"/>
    </source>
</evidence>
<sequence>MATFLDDILREIFFRLSIRPLGRFRCIRKSWKSLLTKPPLIKAYIERSIKLDKFDLLKYDLDNFSRVRICYSPENQLSDLDISFIEDGEKFKLIDSYNGIVCLSTLDCKNPHHSKIFLWNPSTSENIALSQPSFHVFNFVGFGFDATSGHPDDFKVVNVNLYFEQCQNYTSLVDVYSFRRNCWKQLGNIFPPSLTQRIGNQVIFENFICWCSYFRRNHGTVTSLILFDVVNDVFREIALPDMMPPEEKHIGLLDGCLSLTTHNSLTRQCEVWILKEFSIRESWTKLYSFGLFTRSIGRYWPVGFADSGRVFFVKSTHVGSLLESSKYLVLYSLQHEKFEAFEVKVDSYRSTRLVTCVESLISLSSAIGVEH</sequence>
<keyword evidence="3" id="KW-1185">Reference proteome</keyword>
<protein>
    <recommendedName>
        <fullName evidence="1">F-box protein At3g26010-like beta-propeller domain-containing protein</fullName>
    </recommendedName>
</protein>
<dbReference type="InterPro" id="IPR017451">
    <property type="entry name" value="F-box-assoc_interact_dom"/>
</dbReference>
<dbReference type="InterPro" id="IPR050796">
    <property type="entry name" value="SCF_F-box_component"/>
</dbReference>
<dbReference type="PANTHER" id="PTHR31672">
    <property type="entry name" value="BNACNNG10540D PROTEIN"/>
    <property type="match status" value="1"/>
</dbReference>
<dbReference type="EMBL" id="MU089718">
    <property type="protein sequence ID" value="KAF7849689.1"/>
    <property type="molecule type" value="Genomic_DNA"/>
</dbReference>
<accession>A0A8T0CU61</accession>
<gene>
    <name evidence="2" type="ORF">BT93_L0388</name>
</gene>
<dbReference type="Gramene" id="rna-gnl|WGS:JABURB|Cocit.L0388.1">
    <property type="protein sequence ID" value="cds-KAF7849689.1"/>
    <property type="gene ID" value="gene-BT93_L0388"/>
</dbReference>
<dbReference type="AlphaFoldDB" id="A0A8T0CU61"/>
<reference evidence="2" key="1">
    <citation type="submission" date="2020-05" db="EMBL/GenBank/DDBJ databases">
        <title>WGS assembly of Corymbia citriodora subspecies variegata.</title>
        <authorList>
            <person name="Barry K."/>
            <person name="Hundley H."/>
            <person name="Shu S."/>
            <person name="Jenkins J."/>
            <person name="Grimwood J."/>
            <person name="Baten A."/>
        </authorList>
    </citation>
    <scope>NUCLEOTIDE SEQUENCE</scope>
    <source>
        <strain evidence="2">CV2-018</strain>
    </source>
</reference>
<dbReference type="InterPro" id="IPR036047">
    <property type="entry name" value="F-box-like_dom_sf"/>
</dbReference>
<dbReference type="InterPro" id="IPR011043">
    <property type="entry name" value="Gal_Oxase/kelch_b-propeller"/>
</dbReference>
<dbReference type="SUPFAM" id="SSF81383">
    <property type="entry name" value="F-box domain"/>
    <property type="match status" value="1"/>
</dbReference>